<keyword evidence="2" id="KW-1185">Reference proteome</keyword>
<organism evidence="1 2">
    <name type="scientific">Meloidogyne enterolobii</name>
    <name type="common">Root-knot nematode worm</name>
    <name type="synonym">Meloidogyne mayaguensis</name>
    <dbReference type="NCBI Taxonomy" id="390850"/>
    <lineage>
        <taxon>Eukaryota</taxon>
        <taxon>Metazoa</taxon>
        <taxon>Ecdysozoa</taxon>
        <taxon>Nematoda</taxon>
        <taxon>Chromadorea</taxon>
        <taxon>Rhabditida</taxon>
        <taxon>Tylenchina</taxon>
        <taxon>Tylenchomorpha</taxon>
        <taxon>Tylenchoidea</taxon>
        <taxon>Meloidogynidae</taxon>
        <taxon>Meloidogyninae</taxon>
        <taxon>Meloidogyne</taxon>
    </lineage>
</organism>
<accession>A0ACB0XTS5</accession>
<sequence>MIFNKDENYIHSGEFLSKYMKLGCYLILKSMRSMREEINISIKGKQNMVESKSTKKVLNF</sequence>
<evidence type="ECO:0000313" key="1">
    <source>
        <dbReference type="EMBL" id="CAK5016534.1"/>
    </source>
</evidence>
<protein>
    <submittedName>
        <fullName evidence="1">Uncharacterized protein</fullName>
    </submittedName>
</protein>
<comment type="caution">
    <text evidence="1">The sequence shown here is derived from an EMBL/GenBank/DDBJ whole genome shotgun (WGS) entry which is preliminary data.</text>
</comment>
<gene>
    <name evidence="1" type="ORF">MENTE1834_LOCUS3340</name>
</gene>
<evidence type="ECO:0000313" key="2">
    <source>
        <dbReference type="Proteomes" id="UP001497535"/>
    </source>
</evidence>
<reference evidence="1" key="1">
    <citation type="submission" date="2023-11" db="EMBL/GenBank/DDBJ databases">
        <authorList>
            <person name="Poullet M."/>
        </authorList>
    </citation>
    <scope>NUCLEOTIDE SEQUENCE</scope>
    <source>
        <strain evidence="1">E1834</strain>
    </source>
</reference>
<dbReference type="Proteomes" id="UP001497535">
    <property type="component" value="Unassembled WGS sequence"/>
</dbReference>
<name>A0ACB0XTS5_MELEN</name>
<proteinExistence type="predicted"/>
<dbReference type="EMBL" id="CAVMJV010000002">
    <property type="protein sequence ID" value="CAK5016534.1"/>
    <property type="molecule type" value="Genomic_DNA"/>
</dbReference>